<name>A0A381VRT7_9ZZZZ</name>
<feature type="non-terminal residue" evidence="1">
    <location>
        <position position="1"/>
    </location>
</feature>
<gene>
    <name evidence="1" type="ORF">METZ01_LOCUS95894</name>
</gene>
<accession>A0A381VRT7</accession>
<evidence type="ECO:0000313" key="1">
    <source>
        <dbReference type="EMBL" id="SVA43040.1"/>
    </source>
</evidence>
<sequence>LVRDCGAGIYRGTEYYATCEDAEDAAIDDIAQFNDTSTPSDE</sequence>
<dbReference type="EMBL" id="UINC01009604">
    <property type="protein sequence ID" value="SVA43040.1"/>
    <property type="molecule type" value="Genomic_DNA"/>
</dbReference>
<protein>
    <submittedName>
        <fullName evidence="1">Uncharacterized protein</fullName>
    </submittedName>
</protein>
<proteinExistence type="predicted"/>
<dbReference type="AlphaFoldDB" id="A0A381VRT7"/>
<organism evidence="1">
    <name type="scientific">marine metagenome</name>
    <dbReference type="NCBI Taxonomy" id="408172"/>
    <lineage>
        <taxon>unclassified sequences</taxon>
        <taxon>metagenomes</taxon>
        <taxon>ecological metagenomes</taxon>
    </lineage>
</organism>
<reference evidence="1" key="1">
    <citation type="submission" date="2018-05" db="EMBL/GenBank/DDBJ databases">
        <authorList>
            <person name="Lanie J.A."/>
            <person name="Ng W.-L."/>
            <person name="Kazmierczak K.M."/>
            <person name="Andrzejewski T.M."/>
            <person name="Davidsen T.M."/>
            <person name="Wayne K.J."/>
            <person name="Tettelin H."/>
            <person name="Glass J.I."/>
            <person name="Rusch D."/>
            <person name="Podicherti R."/>
            <person name="Tsui H.-C.T."/>
            <person name="Winkler M.E."/>
        </authorList>
    </citation>
    <scope>NUCLEOTIDE SEQUENCE</scope>
</reference>